<feature type="transmembrane region" description="Helical" evidence="2">
    <location>
        <begin position="24"/>
        <end position="44"/>
    </location>
</feature>
<feature type="region of interest" description="Disordered" evidence="1">
    <location>
        <begin position="842"/>
        <end position="986"/>
    </location>
</feature>
<dbReference type="InParanoid" id="C1FFP1"/>
<feature type="region of interest" description="Disordered" evidence="1">
    <location>
        <begin position="503"/>
        <end position="565"/>
    </location>
</feature>
<dbReference type="AlphaFoldDB" id="C1FFP1"/>
<feature type="region of interest" description="Disordered" evidence="1">
    <location>
        <begin position="1"/>
        <end position="20"/>
    </location>
</feature>
<proteinExistence type="predicted"/>
<gene>
    <name evidence="3" type="ORF">MICPUN_60583</name>
</gene>
<dbReference type="GeneID" id="8245495"/>
<dbReference type="KEGG" id="mis:MICPUN_60583"/>
<evidence type="ECO:0000256" key="2">
    <source>
        <dbReference type="SAM" id="Phobius"/>
    </source>
</evidence>
<evidence type="ECO:0000313" key="3">
    <source>
        <dbReference type="EMBL" id="ACO69406.1"/>
    </source>
</evidence>
<dbReference type="RefSeq" id="XP_002508148.1">
    <property type="nucleotide sequence ID" value="XM_002508102.1"/>
</dbReference>
<feature type="region of interest" description="Disordered" evidence="1">
    <location>
        <begin position="432"/>
        <end position="480"/>
    </location>
</feature>
<name>C1FFP1_MICCC</name>
<evidence type="ECO:0000256" key="1">
    <source>
        <dbReference type="SAM" id="MobiDB-lite"/>
    </source>
</evidence>
<feature type="compositionally biased region" description="Acidic residues" evidence="1">
    <location>
        <begin position="785"/>
        <end position="795"/>
    </location>
</feature>
<dbReference type="OrthoDB" id="498243at2759"/>
<reference evidence="3 4" key="1">
    <citation type="journal article" date="2009" name="Science">
        <title>Green evolution and dynamic adaptations revealed by genomes of the marine picoeukaryotes Micromonas.</title>
        <authorList>
            <person name="Worden A.Z."/>
            <person name="Lee J.H."/>
            <person name="Mock T."/>
            <person name="Rouze P."/>
            <person name="Simmons M.P."/>
            <person name="Aerts A.L."/>
            <person name="Allen A.E."/>
            <person name="Cuvelier M.L."/>
            <person name="Derelle E."/>
            <person name="Everett M.V."/>
            <person name="Foulon E."/>
            <person name="Grimwood J."/>
            <person name="Gundlach H."/>
            <person name="Henrissat B."/>
            <person name="Napoli C."/>
            <person name="McDonald S.M."/>
            <person name="Parker M.S."/>
            <person name="Rombauts S."/>
            <person name="Salamov A."/>
            <person name="Von Dassow P."/>
            <person name="Badger J.H."/>
            <person name="Coutinho P.M."/>
            <person name="Demir E."/>
            <person name="Dubchak I."/>
            <person name="Gentemann C."/>
            <person name="Eikrem W."/>
            <person name="Gready J.E."/>
            <person name="John U."/>
            <person name="Lanier W."/>
            <person name="Lindquist E.A."/>
            <person name="Lucas S."/>
            <person name="Mayer K.F."/>
            <person name="Moreau H."/>
            <person name="Not F."/>
            <person name="Otillar R."/>
            <person name="Panaud O."/>
            <person name="Pangilinan J."/>
            <person name="Paulsen I."/>
            <person name="Piegu B."/>
            <person name="Poliakov A."/>
            <person name="Robbens S."/>
            <person name="Schmutz J."/>
            <person name="Toulza E."/>
            <person name="Wyss T."/>
            <person name="Zelensky A."/>
            <person name="Zhou K."/>
            <person name="Armbrust E.V."/>
            <person name="Bhattacharya D."/>
            <person name="Goodenough U.W."/>
            <person name="Van de Peer Y."/>
            <person name="Grigoriev I.V."/>
        </authorList>
    </citation>
    <scope>NUCLEOTIDE SEQUENCE [LARGE SCALE GENOMIC DNA]</scope>
    <source>
        <strain evidence="4">RCC299 / NOUM17</strain>
    </source>
</reference>
<dbReference type="EMBL" id="CP001575">
    <property type="protein sequence ID" value="ACO69406.1"/>
    <property type="molecule type" value="Genomic_DNA"/>
</dbReference>
<feature type="region of interest" description="Disordered" evidence="1">
    <location>
        <begin position="603"/>
        <end position="795"/>
    </location>
</feature>
<protein>
    <recommendedName>
        <fullName evidence="5">Sulfotransferase</fullName>
    </recommendedName>
</protein>
<keyword evidence="2" id="KW-0812">Transmembrane</keyword>
<evidence type="ECO:0000313" key="4">
    <source>
        <dbReference type="Proteomes" id="UP000002009"/>
    </source>
</evidence>
<feature type="compositionally biased region" description="Basic and acidic residues" evidence="1">
    <location>
        <begin position="10"/>
        <end position="19"/>
    </location>
</feature>
<feature type="region of interest" description="Disordered" evidence="1">
    <location>
        <begin position="105"/>
        <end position="142"/>
    </location>
</feature>
<keyword evidence="4" id="KW-1185">Reference proteome</keyword>
<dbReference type="Proteomes" id="UP000002009">
    <property type="component" value="Chromosome 8"/>
</dbReference>
<feature type="compositionally biased region" description="Basic and acidic residues" evidence="1">
    <location>
        <begin position="731"/>
        <end position="776"/>
    </location>
</feature>
<keyword evidence="2" id="KW-0472">Membrane</keyword>
<feature type="compositionally biased region" description="Polar residues" evidence="1">
    <location>
        <begin position="922"/>
        <end position="934"/>
    </location>
</feature>
<accession>C1FFP1</accession>
<organism evidence="3 4">
    <name type="scientific">Micromonas commoda (strain RCC299 / NOUM17 / CCMP2709)</name>
    <name type="common">Picoplanktonic green alga</name>
    <dbReference type="NCBI Taxonomy" id="296587"/>
    <lineage>
        <taxon>Eukaryota</taxon>
        <taxon>Viridiplantae</taxon>
        <taxon>Chlorophyta</taxon>
        <taxon>Mamiellophyceae</taxon>
        <taxon>Mamiellales</taxon>
        <taxon>Mamiellaceae</taxon>
        <taxon>Micromonas</taxon>
    </lineage>
</organism>
<sequence>MSDESAPLLEPREGADARSRRGRIVRVAAAGLLAAGAVVAVAGGSSRDAVALLRSPATKTTMPSVSHREARLGDGRWEEIEEANRLMMAQERLQMQADAQTAAVEQSAFEDREASVARAGPGELASPDPTAPTEISQPTAAAVPSVVPSAAAAAAPPGPYPMADANEGGGPVFVHIPKNGGTSVELLGAYYGRRLGMCAAKDPDEWEGALGYETIPGFKCNVWHRPPLPPATGDTAGDGDGDLFDSGSGVNLGKIANSFCMSRNPYDRLASIYRYKSGLYPDKFAPTCESFSAFLDKHFEKLVTNQLLRCVHTGEFHPSECEYHVRADMAKAEADMDDIEQHSSYSDEDCHFLPQSLYTRTCENVFKVEDYDAAVMPYLKEQFAKFGAAAAARSEGASSSSAALGDGDQAVAAMGDYRTDWWWNHVGKYQQRKAGSSERRPEVDAETAAVGEAELAANDGTSSTADSTTADSSTSPLSSCTWSDVSAETIEHIKFAYQDDFDSLGYSPEPPPGPLDLSGKDKTDSMASLGASELRVASSEPRENAPGRNFRSTTPRRARLGSVAADRQAMEAKLEARTTQQRDADEFFAAWLDEDADVRTAVRGGAKLGAAPETPTEPTRWGDAAGQPVVRELQPRPAKAGQLQPDARGGGDDVSNPVRDALADPDSVGPGSGNGRGAWWQGIWHGGWKEEDEQRPENGLGDVEPKQQQQQQQQRRRRQGGDPAERDEDPAEKKEPTEAQKRWWMEHHGGVDTRVAPEDTRVAPEDTRVAPEDTREPPSAAAPVPEEETPGDADAVDPVTMKRLEEAATACSAAFPKKGKANFPAIIKSHLLEMHRELTAGAAGGAASSTMPSGDSASEASTIPSGAADSDGGDGGASSGMSEEERAIAAEDAAVAKAMEEESAAYGVRPTTESGAGEPQPQDHSGSYPDQQQRGAPGGTIVEAAPVKTEAAPVETEAAPTETEAAPGETEAAGSDDDMSSLREELKAELKAELKEQLKQELMQDMMKEGGGGGGGVVGAAR</sequence>
<feature type="compositionally biased region" description="Low complexity" evidence="1">
    <location>
        <begin position="949"/>
        <end position="973"/>
    </location>
</feature>
<keyword evidence="2" id="KW-1133">Transmembrane helix</keyword>
<evidence type="ECO:0008006" key="5">
    <source>
        <dbReference type="Google" id="ProtNLM"/>
    </source>
</evidence>
<feature type="compositionally biased region" description="Polar residues" evidence="1">
    <location>
        <begin position="848"/>
        <end position="864"/>
    </location>
</feature>
<feature type="compositionally biased region" description="Low complexity" evidence="1">
    <location>
        <begin position="456"/>
        <end position="480"/>
    </location>
</feature>